<reference evidence="3 4" key="1">
    <citation type="submission" date="2018-06" db="EMBL/GenBank/DDBJ databases">
        <authorList>
            <consortium name="Pathogen Informatics"/>
            <person name="Doyle S."/>
        </authorList>
    </citation>
    <scope>NUCLEOTIDE SEQUENCE [LARGE SCALE GENOMIC DNA]</scope>
    <source>
        <strain evidence="3 4">NCTC4824</strain>
    </source>
</reference>
<protein>
    <submittedName>
        <fullName evidence="3">Uncharacterized protein</fullName>
    </submittedName>
</protein>
<dbReference type="RefSeq" id="WP_231955902.1">
    <property type="nucleotide sequence ID" value="NZ_CBCSGM010000001.1"/>
</dbReference>
<keyword evidence="2" id="KW-1133">Transmembrane helix</keyword>
<feature type="coiled-coil region" evidence="1">
    <location>
        <begin position="33"/>
        <end position="67"/>
    </location>
</feature>
<dbReference type="AlphaFoldDB" id="A0A2X4VPW3"/>
<dbReference type="EMBL" id="LS483476">
    <property type="protein sequence ID" value="SQI54227.1"/>
    <property type="molecule type" value="Genomic_DNA"/>
</dbReference>
<evidence type="ECO:0000313" key="4">
    <source>
        <dbReference type="Proteomes" id="UP000249134"/>
    </source>
</evidence>
<dbReference type="Proteomes" id="UP000249134">
    <property type="component" value="Chromosome 1"/>
</dbReference>
<evidence type="ECO:0000313" key="3">
    <source>
        <dbReference type="EMBL" id="SQI54227.1"/>
    </source>
</evidence>
<keyword evidence="4" id="KW-1185">Reference proteome</keyword>
<organism evidence="3 4">
    <name type="scientific">Lederbergia lenta</name>
    <name type="common">Bacillus lentus</name>
    <dbReference type="NCBI Taxonomy" id="1467"/>
    <lineage>
        <taxon>Bacteria</taxon>
        <taxon>Bacillati</taxon>
        <taxon>Bacillota</taxon>
        <taxon>Bacilli</taxon>
        <taxon>Bacillales</taxon>
        <taxon>Bacillaceae</taxon>
        <taxon>Lederbergia</taxon>
    </lineage>
</organism>
<name>A0A2X4VPW3_LEDLE</name>
<keyword evidence="2" id="KW-0472">Membrane</keyword>
<evidence type="ECO:0000256" key="1">
    <source>
        <dbReference type="SAM" id="Coils"/>
    </source>
</evidence>
<keyword evidence="1" id="KW-0175">Coiled coil</keyword>
<gene>
    <name evidence="3" type="ORF">NCTC4824_01306</name>
</gene>
<proteinExistence type="predicted"/>
<dbReference type="KEGG" id="blen:NCTC4824_01306"/>
<feature type="transmembrane region" description="Helical" evidence="2">
    <location>
        <begin position="6"/>
        <end position="27"/>
    </location>
</feature>
<evidence type="ECO:0000256" key="2">
    <source>
        <dbReference type="SAM" id="Phobius"/>
    </source>
</evidence>
<keyword evidence="2" id="KW-0812">Transmembrane</keyword>
<sequence>MMNEVFFLTGIIAVVMIFSIPIIAIVTDHVQKSAKTKSNIIKEEIELEKLKHENFLLETEKLRLELEQMQLDHPKEEAYKLTK</sequence>
<accession>A0A2X4VPW3</accession>